<dbReference type="RefSeq" id="WP_289351103.1">
    <property type="nucleotide sequence ID" value="NZ_JAUCFI010000003.1"/>
</dbReference>
<dbReference type="PROSITE" id="PS51257">
    <property type="entry name" value="PROKAR_LIPOPROTEIN"/>
    <property type="match status" value="1"/>
</dbReference>
<reference evidence="1" key="1">
    <citation type="submission" date="2023-06" db="EMBL/GenBank/DDBJ databases">
        <title>Comparative genomics of Bacillaceae isolates and their secondary metabolite potential.</title>
        <authorList>
            <person name="Song L."/>
            <person name="Nielsen L.J."/>
            <person name="Mohite O."/>
            <person name="Xu X."/>
            <person name="Weber T."/>
            <person name="Kovacs A.T."/>
        </authorList>
    </citation>
    <scope>NUCLEOTIDE SEQUENCE</scope>
    <source>
        <strain evidence="1">G1S1</strain>
    </source>
</reference>
<accession>A0AAJ1QS30</accession>
<dbReference type="Pfam" id="PF14275">
    <property type="entry name" value="DUF4362"/>
    <property type="match status" value="1"/>
</dbReference>
<comment type="caution">
    <text evidence="1">The sequence shown here is derived from an EMBL/GenBank/DDBJ whole genome shotgun (WGS) entry which is preliminary data.</text>
</comment>
<dbReference type="AlphaFoldDB" id="A0AAJ1QS30"/>
<sequence length="138" mass="15557">MIRFLSFITVSIMFLIIVGCANIETDSKKFVPSDTDIVNRNNGDVENETRLKEFIKNTETGKKDSIRVVAYTKEGDPILTDLTYNGEQLEITEDTTRDEYGSGEINTFGCEKILVEGNKYSIIGCQGYETPYYLVEGN</sequence>
<gene>
    <name evidence="1" type="ORF">QUF85_25070</name>
</gene>
<protein>
    <submittedName>
        <fullName evidence="1">DUF4362 domain-containing protein</fullName>
    </submittedName>
</protein>
<evidence type="ECO:0000313" key="1">
    <source>
        <dbReference type="EMBL" id="MDM5286556.1"/>
    </source>
</evidence>
<name>A0AAJ1QS30_9BACI</name>
<dbReference type="EMBL" id="JAUCFI010000003">
    <property type="protein sequence ID" value="MDM5286556.1"/>
    <property type="molecule type" value="Genomic_DNA"/>
</dbReference>
<proteinExistence type="predicted"/>
<dbReference type="Proteomes" id="UP001238973">
    <property type="component" value="Unassembled WGS sequence"/>
</dbReference>
<organism evidence="1 2">
    <name type="scientific">Peribacillus frigoritolerans</name>
    <dbReference type="NCBI Taxonomy" id="450367"/>
    <lineage>
        <taxon>Bacteria</taxon>
        <taxon>Bacillati</taxon>
        <taxon>Bacillota</taxon>
        <taxon>Bacilli</taxon>
        <taxon>Bacillales</taxon>
        <taxon>Bacillaceae</taxon>
        <taxon>Peribacillus</taxon>
    </lineage>
</organism>
<dbReference type="InterPro" id="IPR025372">
    <property type="entry name" value="DUF4362"/>
</dbReference>
<evidence type="ECO:0000313" key="2">
    <source>
        <dbReference type="Proteomes" id="UP001238973"/>
    </source>
</evidence>